<accession>A0A668A2R0</accession>
<dbReference type="GeneTree" id="ENSGT00940000160412"/>
<dbReference type="Pfam" id="PF04832">
    <property type="entry name" value="SOUL"/>
    <property type="match status" value="1"/>
</dbReference>
<gene>
    <name evidence="2" type="primary">hebp2</name>
</gene>
<evidence type="ECO:0000313" key="2">
    <source>
        <dbReference type="Ensembl" id="ENSMMDP00005045488.1"/>
    </source>
</evidence>
<dbReference type="PANTHER" id="PTHR11220">
    <property type="entry name" value="HEME-BINDING PROTEIN-RELATED"/>
    <property type="match status" value="1"/>
</dbReference>
<protein>
    <submittedName>
        <fullName evidence="2">Heme binding protein 2</fullName>
    </submittedName>
</protein>
<dbReference type="GO" id="GO:0020037">
    <property type="term" value="F:heme binding"/>
    <property type="evidence" value="ECO:0007669"/>
    <property type="project" value="TreeGrafter"/>
</dbReference>
<reference evidence="2" key="2">
    <citation type="submission" date="2025-08" db="UniProtKB">
        <authorList>
            <consortium name="Ensembl"/>
        </authorList>
    </citation>
    <scope>IDENTIFICATION</scope>
</reference>
<organism evidence="2 3">
    <name type="scientific">Myripristis murdjan</name>
    <name type="common">pinecone soldierfish</name>
    <dbReference type="NCBI Taxonomy" id="586833"/>
    <lineage>
        <taxon>Eukaryota</taxon>
        <taxon>Metazoa</taxon>
        <taxon>Chordata</taxon>
        <taxon>Craniata</taxon>
        <taxon>Vertebrata</taxon>
        <taxon>Euteleostomi</taxon>
        <taxon>Actinopterygii</taxon>
        <taxon>Neopterygii</taxon>
        <taxon>Teleostei</taxon>
        <taxon>Neoteleostei</taxon>
        <taxon>Acanthomorphata</taxon>
        <taxon>Holocentriformes</taxon>
        <taxon>Holocentridae</taxon>
        <taxon>Myripristis</taxon>
    </lineage>
</organism>
<dbReference type="SUPFAM" id="SSF55136">
    <property type="entry name" value="Probable bacterial effector-binding domain"/>
    <property type="match status" value="1"/>
</dbReference>
<dbReference type="InterPro" id="IPR006917">
    <property type="entry name" value="SOUL_heme-bd"/>
</dbReference>
<keyword evidence="3" id="KW-1185">Reference proteome</keyword>
<reference evidence="2" key="1">
    <citation type="submission" date="2019-06" db="EMBL/GenBank/DDBJ databases">
        <authorList>
            <consortium name="Wellcome Sanger Institute Data Sharing"/>
        </authorList>
    </citation>
    <scope>NUCLEOTIDE SEQUENCE [LARGE SCALE GENOMIC DNA]</scope>
</reference>
<reference evidence="2" key="3">
    <citation type="submission" date="2025-09" db="UniProtKB">
        <authorList>
            <consortium name="Ensembl"/>
        </authorList>
    </citation>
    <scope>IDENTIFICATION</scope>
</reference>
<dbReference type="Gene3D" id="3.20.80.10">
    <property type="entry name" value="Regulatory factor, effector binding domain"/>
    <property type="match status" value="1"/>
</dbReference>
<evidence type="ECO:0000313" key="3">
    <source>
        <dbReference type="Proteomes" id="UP000472263"/>
    </source>
</evidence>
<comment type="similarity">
    <text evidence="1">Belongs to the HEBP family.</text>
</comment>
<dbReference type="Ensembl" id="ENSMMDT00005046382.1">
    <property type="protein sequence ID" value="ENSMMDP00005045488.1"/>
    <property type="gene ID" value="ENSMMDG00005020840.1"/>
</dbReference>
<sequence>MGPIIKLIGRKSDYEVRTYQATKWVSTSMTGMQWDVATRTGFHRLFDYIQGNNQSKVKVEMTVPVSCRVNPGAGPACESTFTLSFYIPEEHQANPPQPSDPQVFIEDRQQLTVYVRTYGGFANEQMKLEECQKLVASLQRDGAPFREQPYYTAGYDSPMKLSNRRNEIWILKKTEHH</sequence>
<dbReference type="GO" id="GO:0005737">
    <property type="term" value="C:cytoplasm"/>
    <property type="evidence" value="ECO:0007669"/>
    <property type="project" value="TreeGrafter"/>
</dbReference>
<dbReference type="InterPro" id="IPR011256">
    <property type="entry name" value="Reg_factor_effector_dom_sf"/>
</dbReference>
<dbReference type="AlphaFoldDB" id="A0A668A2R0"/>
<dbReference type="Proteomes" id="UP000472263">
    <property type="component" value="Chromosome 24"/>
</dbReference>
<name>A0A668A2R0_9TELE</name>
<dbReference type="PANTHER" id="PTHR11220:SF69">
    <property type="entry name" value="HEME-BINDING PROTEIN 2"/>
    <property type="match status" value="1"/>
</dbReference>
<evidence type="ECO:0000256" key="1">
    <source>
        <dbReference type="ARBA" id="ARBA00009817"/>
    </source>
</evidence>
<proteinExistence type="inferred from homology"/>